<dbReference type="InterPro" id="IPR015797">
    <property type="entry name" value="NUDIX_hydrolase-like_dom_sf"/>
</dbReference>
<dbReference type="OrthoDB" id="9787476at2"/>
<evidence type="ECO:0000313" key="4">
    <source>
        <dbReference type="EMBL" id="OWL96433.1"/>
    </source>
</evidence>
<comment type="cofactor">
    <cofactor evidence="1">
        <name>Mg(2+)</name>
        <dbReference type="ChEBI" id="CHEBI:18420"/>
    </cofactor>
</comment>
<keyword evidence="2" id="KW-0378">Hydrolase</keyword>
<evidence type="ECO:0000313" key="5">
    <source>
        <dbReference type="Proteomes" id="UP000197208"/>
    </source>
</evidence>
<reference evidence="4 5" key="1">
    <citation type="submission" date="2017-05" db="EMBL/GenBank/DDBJ databases">
        <title>De novo genome assembly of Deniococcus indicus strain DR1.</title>
        <authorList>
            <person name="Chauhan D."/>
            <person name="Yennamalli R.M."/>
            <person name="Priyadarshini R."/>
        </authorList>
    </citation>
    <scope>NUCLEOTIDE SEQUENCE [LARGE SCALE GENOMIC DNA]</scope>
    <source>
        <strain evidence="4 5">DR1</strain>
    </source>
</reference>
<dbReference type="PROSITE" id="PS00893">
    <property type="entry name" value="NUDIX_BOX"/>
    <property type="match status" value="1"/>
</dbReference>
<dbReference type="InterPro" id="IPR020084">
    <property type="entry name" value="NUDIX_hydrolase_CS"/>
</dbReference>
<proteinExistence type="predicted"/>
<evidence type="ECO:0000256" key="2">
    <source>
        <dbReference type="ARBA" id="ARBA00022801"/>
    </source>
</evidence>
<sequence>MQGRIGPPTRPVPSDCPSMPDYIADLRARIGNDPVNLMGACGLIRDPQGRLLLQRLAGRDVWGLPGGLCELAEAPAQTLRREVFEETRLHVHAATLLDLLTTPLRTLPNGHQVSFYTAIYRVDDWSGLPTPDGIEGVELAFFGAHELPGLRGQPGEYARAWLGAQAGRMPVQSPTNTSRS</sequence>
<dbReference type="Pfam" id="PF00293">
    <property type="entry name" value="NUDIX"/>
    <property type="match status" value="1"/>
</dbReference>
<organism evidence="4 5">
    <name type="scientific">Deinococcus indicus</name>
    <dbReference type="NCBI Taxonomy" id="223556"/>
    <lineage>
        <taxon>Bacteria</taxon>
        <taxon>Thermotogati</taxon>
        <taxon>Deinococcota</taxon>
        <taxon>Deinococci</taxon>
        <taxon>Deinococcales</taxon>
        <taxon>Deinococcaceae</taxon>
        <taxon>Deinococcus</taxon>
    </lineage>
</organism>
<keyword evidence="5" id="KW-1185">Reference proteome</keyword>
<comment type="caution">
    <text evidence="4">The sequence shown here is derived from an EMBL/GenBank/DDBJ whole genome shotgun (WGS) entry which is preliminary data.</text>
</comment>
<dbReference type="InterPro" id="IPR000086">
    <property type="entry name" value="NUDIX_hydrolase_dom"/>
</dbReference>
<dbReference type="Proteomes" id="UP000197208">
    <property type="component" value="Unassembled WGS sequence"/>
</dbReference>
<dbReference type="Gene3D" id="3.90.79.10">
    <property type="entry name" value="Nucleoside Triphosphate Pyrophosphohydrolase"/>
    <property type="match status" value="1"/>
</dbReference>
<dbReference type="PANTHER" id="PTHR43046:SF2">
    <property type="entry name" value="8-OXO-DGTP DIPHOSPHATASE-RELATED"/>
    <property type="match status" value="1"/>
</dbReference>
<dbReference type="SUPFAM" id="SSF55811">
    <property type="entry name" value="Nudix"/>
    <property type="match status" value="1"/>
</dbReference>
<dbReference type="PANTHER" id="PTHR43046">
    <property type="entry name" value="GDP-MANNOSE MANNOSYL HYDROLASE"/>
    <property type="match status" value="1"/>
</dbReference>
<gene>
    <name evidence="4" type="ORF">CBQ26_08580</name>
</gene>
<dbReference type="PROSITE" id="PS51462">
    <property type="entry name" value="NUDIX"/>
    <property type="match status" value="1"/>
</dbReference>
<evidence type="ECO:0000256" key="1">
    <source>
        <dbReference type="ARBA" id="ARBA00001946"/>
    </source>
</evidence>
<evidence type="ECO:0000259" key="3">
    <source>
        <dbReference type="PROSITE" id="PS51462"/>
    </source>
</evidence>
<name>A0A2D0A7P1_9DEIO</name>
<accession>A0A2D0A7P1</accession>
<protein>
    <submittedName>
        <fullName evidence="4">DNA mismatch repair protein MutT</fullName>
    </submittedName>
</protein>
<feature type="domain" description="Nudix hydrolase" evidence="3">
    <location>
        <begin position="34"/>
        <end position="165"/>
    </location>
</feature>
<dbReference type="AlphaFoldDB" id="A0A2D0A7P1"/>
<dbReference type="GO" id="GO:0016787">
    <property type="term" value="F:hydrolase activity"/>
    <property type="evidence" value="ECO:0007669"/>
    <property type="project" value="UniProtKB-KW"/>
</dbReference>
<dbReference type="EMBL" id="NHMK01000011">
    <property type="protein sequence ID" value="OWL96433.1"/>
    <property type="molecule type" value="Genomic_DNA"/>
</dbReference>